<dbReference type="Proteomes" id="UP001597131">
    <property type="component" value="Unassembled WGS sequence"/>
</dbReference>
<dbReference type="EMBL" id="JBHTLI010000001">
    <property type="protein sequence ID" value="MFD1094261.1"/>
    <property type="molecule type" value="Genomic_DNA"/>
</dbReference>
<keyword evidence="1" id="KW-0732">Signal</keyword>
<protein>
    <recommendedName>
        <fullName evidence="4">Porin</fullName>
    </recommendedName>
</protein>
<evidence type="ECO:0000256" key="1">
    <source>
        <dbReference type="SAM" id="SignalP"/>
    </source>
</evidence>
<organism evidence="2 3">
    <name type="scientific">Salegentibacter chungangensis</name>
    <dbReference type="NCBI Taxonomy" id="1335724"/>
    <lineage>
        <taxon>Bacteria</taxon>
        <taxon>Pseudomonadati</taxon>
        <taxon>Bacteroidota</taxon>
        <taxon>Flavobacteriia</taxon>
        <taxon>Flavobacteriales</taxon>
        <taxon>Flavobacteriaceae</taxon>
        <taxon>Salegentibacter</taxon>
    </lineage>
</organism>
<evidence type="ECO:0000313" key="2">
    <source>
        <dbReference type="EMBL" id="MFD1094261.1"/>
    </source>
</evidence>
<evidence type="ECO:0008006" key="4">
    <source>
        <dbReference type="Google" id="ProtNLM"/>
    </source>
</evidence>
<dbReference type="RefSeq" id="WP_380741955.1">
    <property type="nucleotide sequence ID" value="NZ_JBHTLI010000001.1"/>
</dbReference>
<accession>A0ABW3NNC9</accession>
<proteinExistence type="predicted"/>
<sequence length="425" mass="48043">MKNLFQYLSIALIAVFGLQMQAQNQRDLDNYRFPDQRGINMFEAPKDTTSTFDGVHVRVGGASTIQFQALSQENEGPVQLTELGNNFNLATANLDLDVALYDGVRMHLRTYLSSQHHTESYVKGGYIQIDKLDFISEGFAEDLMEHLRIKIGHMENNYGDGHFRRTDNAMALYNPFVGNYLMDAFTTEVGAELYYFNNGWLGMLGATNGKLNQNVTDKDQTSPSFLAKLGYDSYLNDDFRFRLTGSLFHSAHNNARGIYLYSGDRAGSRYYTVMNGTLDGESVGDSFRAGRINPDLKNEMTAFMINPFFKYKGLEFFGMFESATGKAKNETDTRTWNQYSGELIYRFGADEDLYLGGRYNVVSGELATGEDVDIDRFQVSAGYFMTKNILMKLEYVTQSYDGYPVTDIHNEGKFDGLMLEAAISF</sequence>
<feature type="signal peptide" evidence="1">
    <location>
        <begin position="1"/>
        <end position="22"/>
    </location>
</feature>
<keyword evidence="3" id="KW-1185">Reference proteome</keyword>
<evidence type="ECO:0000313" key="3">
    <source>
        <dbReference type="Proteomes" id="UP001597131"/>
    </source>
</evidence>
<dbReference type="SUPFAM" id="SSF56935">
    <property type="entry name" value="Porins"/>
    <property type="match status" value="1"/>
</dbReference>
<comment type="caution">
    <text evidence="2">The sequence shown here is derived from an EMBL/GenBank/DDBJ whole genome shotgun (WGS) entry which is preliminary data.</text>
</comment>
<feature type="chain" id="PRO_5045654475" description="Porin" evidence="1">
    <location>
        <begin position="23"/>
        <end position="425"/>
    </location>
</feature>
<gene>
    <name evidence="2" type="ORF">ACFQ3Q_00735</name>
</gene>
<reference evidence="3" key="1">
    <citation type="journal article" date="2019" name="Int. J. Syst. Evol. Microbiol.">
        <title>The Global Catalogue of Microorganisms (GCM) 10K type strain sequencing project: providing services to taxonomists for standard genome sequencing and annotation.</title>
        <authorList>
            <consortium name="The Broad Institute Genomics Platform"/>
            <consortium name="The Broad Institute Genome Sequencing Center for Infectious Disease"/>
            <person name="Wu L."/>
            <person name="Ma J."/>
        </authorList>
    </citation>
    <scope>NUCLEOTIDE SEQUENCE [LARGE SCALE GENOMIC DNA]</scope>
    <source>
        <strain evidence="3">CCUG 64793</strain>
    </source>
</reference>
<name>A0ABW3NNC9_9FLAO</name>